<dbReference type="EMBL" id="JAJSOF020000015">
    <property type="protein sequence ID" value="KAJ4441509.1"/>
    <property type="molecule type" value="Genomic_DNA"/>
</dbReference>
<feature type="compositionally biased region" description="Basic and acidic residues" evidence="1">
    <location>
        <begin position="220"/>
        <end position="236"/>
    </location>
</feature>
<gene>
    <name evidence="2" type="ORF">ANN_11365</name>
</gene>
<name>A0ABQ8T4T2_PERAM</name>
<evidence type="ECO:0000313" key="3">
    <source>
        <dbReference type="Proteomes" id="UP001148838"/>
    </source>
</evidence>
<proteinExistence type="predicted"/>
<feature type="compositionally biased region" description="Basic residues" evidence="1">
    <location>
        <begin position="237"/>
        <end position="269"/>
    </location>
</feature>
<dbReference type="Proteomes" id="UP001148838">
    <property type="component" value="Unassembled WGS sequence"/>
</dbReference>
<feature type="region of interest" description="Disordered" evidence="1">
    <location>
        <begin position="215"/>
        <end position="284"/>
    </location>
</feature>
<comment type="caution">
    <text evidence="2">The sequence shown here is derived from an EMBL/GenBank/DDBJ whole genome shotgun (WGS) entry which is preliminary data.</text>
</comment>
<evidence type="ECO:0000313" key="2">
    <source>
        <dbReference type="EMBL" id="KAJ4441509.1"/>
    </source>
</evidence>
<accession>A0ABQ8T4T2</accession>
<protein>
    <submittedName>
        <fullName evidence="2">Uncharacterized protein</fullName>
    </submittedName>
</protein>
<evidence type="ECO:0000256" key="1">
    <source>
        <dbReference type="SAM" id="MobiDB-lite"/>
    </source>
</evidence>
<sequence length="382" mass="40457">MAGLCEGGNELPGSLKATVNSISRIVSNALVKCRTSHSPVLGGGGAVPLPAVLEPVADLRRGEPRGLRQLALLGGVGVRVLQVPLPQEAPGALLEAVRLLLAVPDRPGQRELLPHAVLVHGPQGPAAQLLGLLVVRLQPHGLQLAVRLLGELVVLQDGVHVPEVAAVEGHDGSRAQHGLVLVELGHVGVRDGQRPQEARQALDVAGLLQRLAHGGHLRHREVERRQREHRAGDDGRRGRRHHDGRRAAPGRRRGRRQRSHRGRRRRRRGSQPLGVQAAQPEGHRVGHGAALARLVQVVRRRRRGLLSGIHGEHGGAGRLLASGTQVLSSAHSPPGGRHHGLSVSRLIKTPSVTASLINGIAPARASPLPRARGGALGRTAPP</sequence>
<keyword evidence="3" id="KW-1185">Reference proteome</keyword>
<reference evidence="2 3" key="1">
    <citation type="journal article" date="2022" name="Allergy">
        <title>Genome assembly and annotation of Periplaneta americana reveal a comprehensive cockroach allergen profile.</title>
        <authorList>
            <person name="Wang L."/>
            <person name="Xiong Q."/>
            <person name="Saelim N."/>
            <person name="Wang L."/>
            <person name="Nong W."/>
            <person name="Wan A.T."/>
            <person name="Shi M."/>
            <person name="Liu X."/>
            <person name="Cao Q."/>
            <person name="Hui J.H.L."/>
            <person name="Sookrung N."/>
            <person name="Leung T.F."/>
            <person name="Tungtrongchitr A."/>
            <person name="Tsui S.K.W."/>
        </authorList>
    </citation>
    <scope>NUCLEOTIDE SEQUENCE [LARGE SCALE GENOMIC DNA]</scope>
    <source>
        <strain evidence="2">PWHHKU_190912</strain>
    </source>
</reference>
<organism evidence="2 3">
    <name type="scientific">Periplaneta americana</name>
    <name type="common">American cockroach</name>
    <name type="synonym">Blatta americana</name>
    <dbReference type="NCBI Taxonomy" id="6978"/>
    <lineage>
        <taxon>Eukaryota</taxon>
        <taxon>Metazoa</taxon>
        <taxon>Ecdysozoa</taxon>
        <taxon>Arthropoda</taxon>
        <taxon>Hexapoda</taxon>
        <taxon>Insecta</taxon>
        <taxon>Pterygota</taxon>
        <taxon>Neoptera</taxon>
        <taxon>Polyneoptera</taxon>
        <taxon>Dictyoptera</taxon>
        <taxon>Blattodea</taxon>
        <taxon>Blattoidea</taxon>
        <taxon>Blattidae</taxon>
        <taxon>Blattinae</taxon>
        <taxon>Periplaneta</taxon>
    </lineage>
</organism>